<accession>A0A556QMX4</accession>
<proteinExistence type="predicted"/>
<keyword evidence="4" id="KW-1185">Reference proteome</keyword>
<dbReference type="GO" id="GO:0016787">
    <property type="term" value="F:hydrolase activity"/>
    <property type="evidence" value="ECO:0007669"/>
    <property type="project" value="UniProtKB-KW"/>
</dbReference>
<protein>
    <submittedName>
        <fullName evidence="3">Alpha/beta hydrolase</fullName>
    </submittedName>
</protein>
<keyword evidence="1 3" id="KW-0378">Hydrolase</keyword>
<dbReference type="InterPro" id="IPR050300">
    <property type="entry name" value="GDXG_lipolytic_enzyme"/>
</dbReference>
<dbReference type="Pfam" id="PF20434">
    <property type="entry name" value="BD-FAE"/>
    <property type="match status" value="1"/>
</dbReference>
<evidence type="ECO:0000313" key="3">
    <source>
        <dbReference type="EMBL" id="TSJ78000.1"/>
    </source>
</evidence>
<dbReference type="PANTHER" id="PTHR48081">
    <property type="entry name" value="AB HYDROLASE SUPERFAMILY PROTEIN C4A8.06C"/>
    <property type="match status" value="1"/>
</dbReference>
<name>A0A556QMX4_9BACT</name>
<gene>
    <name evidence="3" type="ORF">FPL22_01430</name>
</gene>
<feature type="domain" description="BD-FAE-like" evidence="2">
    <location>
        <begin position="29"/>
        <end position="224"/>
    </location>
</feature>
<evidence type="ECO:0000256" key="1">
    <source>
        <dbReference type="ARBA" id="ARBA00022801"/>
    </source>
</evidence>
<evidence type="ECO:0000313" key="4">
    <source>
        <dbReference type="Proteomes" id="UP000315648"/>
    </source>
</evidence>
<organism evidence="3 4">
    <name type="scientific">Rariglobus hedericola</name>
    <dbReference type="NCBI Taxonomy" id="2597822"/>
    <lineage>
        <taxon>Bacteria</taxon>
        <taxon>Pseudomonadati</taxon>
        <taxon>Verrucomicrobiota</taxon>
        <taxon>Opitutia</taxon>
        <taxon>Opitutales</taxon>
        <taxon>Opitutaceae</taxon>
        <taxon>Rariglobus</taxon>
    </lineage>
</organism>
<dbReference type="PANTHER" id="PTHR48081:SF6">
    <property type="entry name" value="PEPTIDASE S9 PROLYL OLIGOPEPTIDASE CATALYTIC DOMAIN-CONTAINING PROTEIN"/>
    <property type="match status" value="1"/>
</dbReference>
<dbReference type="Proteomes" id="UP000315648">
    <property type="component" value="Unassembled WGS sequence"/>
</dbReference>
<dbReference type="RefSeq" id="WP_144228341.1">
    <property type="nucleotide sequence ID" value="NZ_CBCRVV010000001.1"/>
</dbReference>
<dbReference type="OrthoDB" id="9794725at2"/>
<sequence length="274" mass="29590">MNAAPLPLWPSAAPGALGDKPQDIPTLTAYLPAPEKRNGATMLILPGGGYGGLAGHEGKGYADWFVAQGITCYVLQYRLGTHGYHHPVMLNDAARALRMVRSFAKRDGLDPARIGIIGSSAGGHLASTLLTHFDAGQADATDAIERESSRPDLGILCYPVITLGEFTHQGSKHNLLGKNPPEDLVRFLSNELQVTKETPPCFIWHTVEDQAVPVENALLFASALRKAGVPFDLHIYQNGHHGLGLPMHNKIAPPWDADCLFWLKQRGFIPAAAK</sequence>
<dbReference type="InterPro" id="IPR049492">
    <property type="entry name" value="BD-FAE-like_dom"/>
</dbReference>
<comment type="caution">
    <text evidence="3">The sequence shown here is derived from an EMBL/GenBank/DDBJ whole genome shotgun (WGS) entry which is preliminary data.</text>
</comment>
<evidence type="ECO:0000259" key="2">
    <source>
        <dbReference type="Pfam" id="PF20434"/>
    </source>
</evidence>
<dbReference type="AlphaFoldDB" id="A0A556QMX4"/>
<dbReference type="InterPro" id="IPR029058">
    <property type="entry name" value="AB_hydrolase_fold"/>
</dbReference>
<dbReference type="SUPFAM" id="SSF53474">
    <property type="entry name" value="alpha/beta-Hydrolases"/>
    <property type="match status" value="1"/>
</dbReference>
<dbReference type="Gene3D" id="3.40.50.1820">
    <property type="entry name" value="alpha/beta hydrolase"/>
    <property type="match status" value="1"/>
</dbReference>
<dbReference type="EMBL" id="VMBG01000001">
    <property type="protein sequence ID" value="TSJ78000.1"/>
    <property type="molecule type" value="Genomic_DNA"/>
</dbReference>
<reference evidence="3 4" key="1">
    <citation type="submission" date="2019-07" db="EMBL/GenBank/DDBJ databases">
        <title>Description of 53C-WASEF.</title>
        <authorList>
            <person name="Pitt A."/>
            <person name="Hahn M.W."/>
        </authorList>
    </citation>
    <scope>NUCLEOTIDE SEQUENCE [LARGE SCALE GENOMIC DNA]</scope>
    <source>
        <strain evidence="3 4">53C-WASEF</strain>
    </source>
</reference>